<dbReference type="InterPro" id="IPR027417">
    <property type="entry name" value="P-loop_NTPase"/>
</dbReference>
<keyword evidence="2" id="KW-0547">Nucleotide-binding</keyword>
<dbReference type="InterPro" id="IPR017871">
    <property type="entry name" value="ABC_transporter-like_CS"/>
</dbReference>
<dbReference type="Pfam" id="PF00005">
    <property type="entry name" value="ABC_tran"/>
    <property type="match status" value="1"/>
</dbReference>
<dbReference type="InterPro" id="IPR051782">
    <property type="entry name" value="ABC_Transporter_VariousFunc"/>
</dbReference>
<keyword evidence="1" id="KW-0813">Transport</keyword>
<evidence type="ECO:0000313" key="5">
    <source>
        <dbReference type="EMBL" id="HIV00676.1"/>
    </source>
</evidence>
<feature type="non-terminal residue" evidence="5">
    <location>
        <position position="224"/>
    </location>
</feature>
<accession>A0A9D1NDP7</accession>
<dbReference type="PANTHER" id="PTHR42939:SF1">
    <property type="entry name" value="ABC TRANSPORTER ATP-BINDING PROTEIN ALBC-RELATED"/>
    <property type="match status" value="1"/>
</dbReference>
<feature type="domain" description="ABC transporter" evidence="4">
    <location>
        <begin position="2"/>
        <end position="218"/>
    </location>
</feature>
<dbReference type="EMBL" id="DVOH01000048">
    <property type="protein sequence ID" value="HIV00676.1"/>
    <property type="molecule type" value="Genomic_DNA"/>
</dbReference>
<evidence type="ECO:0000256" key="1">
    <source>
        <dbReference type="ARBA" id="ARBA00022448"/>
    </source>
</evidence>
<dbReference type="InterPro" id="IPR003439">
    <property type="entry name" value="ABC_transporter-like_ATP-bd"/>
</dbReference>
<dbReference type="SMART" id="SM00382">
    <property type="entry name" value="AAA"/>
    <property type="match status" value="1"/>
</dbReference>
<evidence type="ECO:0000313" key="6">
    <source>
        <dbReference type="Proteomes" id="UP000886891"/>
    </source>
</evidence>
<dbReference type="CDD" id="cd03230">
    <property type="entry name" value="ABC_DR_subfamily_A"/>
    <property type="match status" value="1"/>
</dbReference>
<evidence type="ECO:0000256" key="3">
    <source>
        <dbReference type="ARBA" id="ARBA00022840"/>
    </source>
</evidence>
<gene>
    <name evidence="5" type="ORF">IAB14_06160</name>
</gene>
<dbReference type="InterPro" id="IPR003593">
    <property type="entry name" value="AAA+_ATPase"/>
</dbReference>
<dbReference type="Proteomes" id="UP000886891">
    <property type="component" value="Unassembled WGS sequence"/>
</dbReference>
<evidence type="ECO:0000256" key="2">
    <source>
        <dbReference type="ARBA" id="ARBA00022741"/>
    </source>
</evidence>
<reference evidence="5" key="1">
    <citation type="submission" date="2020-10" db="EMBL/GenBank/DDBJ databases">
        <authorList>
            <person name="Gilroy R."/>
        </authorList>
    </citation>
    <scope>NUCLEOTIDE SEQUENCE</scope>
    <source>
        <strain evidence="5">23406</strain>
    </source>
</reference>
<dbReference type="PANTHER" id="PTHR42939">
    <property type="entry name" value="ABC TRANSPORTER ATP-BINDING PROTEIN ALBC-RELATED"/>
    <property type="match status" value="1"/>
</dbReference>
<reference evidence="5" key="2">
    <citation type="journal article" date="2021" name="PeerJ">
        <title>Extensive microbial diversity within the chicken gut microbiome revealed by metagenomics and culture.</title>
        <authorList>
            <person name="Gilroy R."/>
            <person name="Ravi A."/>
            <person name="Getino M."/>
            <person name="Pursley I."/>
            <person name="Horton D.L."/>
            <person name="Alikhan N.F."/>
            <person name="Baker D."/>
            <person name="Gharbi K."/>
            <person name="Hall N."/>
            <person name="Watson M."/>
            <person name="Adriaenssens E.M."/>
            <person name="Foster-Nyarko E."/>
            <person name="Jarju S."/>
            <person name="Secka A."/>
            <person name="Antonio M."/>
            <person name="Oren A."/>
            <person name="Chaudhuri R.R."/>
            <person name="La Ragione R."/>
            <person name="Hildebrand F."/>
            <person name="Pallen M.J."/>
        </authorList>
    </citation>
    <scope>NUCLEOTIDE SEQUENCE</scope>
    <source>
        <strain evidence="5">23406</strain>
    </source>
</reference>
<evidence type="ECO:0000259" key="4">
    <source>
        <dbReference type="PROSITE" id="PS50893"/>
    </source>
</evidence>
<dbReference type="GO" id="GO:0005524">
    <property type="term" value="F:ATP binding"/>
    <property type="evidence" value="ECO:0007669"/>
    <property type="project" value="UniProtKB-KW"/>
</dbReference>
<keyword evidence="3 5" id="KW-0067">ATP-binding</keyword>
<dbReference type="GO" id="GO:0016887">
    <property type="term" value="F:ATP hydrolysis activity"/>
    <property type="evidence" value="ECO:0007669"/>
    <property type="project" value="InterPro"/>
</dbReference>
<proteinExistence type="predicted"/>
<protein>
    <submittedName>
        <fullName evidence="5">ABC transporter ATP-binding protein</fullName>
    </submittedName>
</protein>
<dbReference type="PROSITE" id="PS50893">
    <property type="entry name" value="ABC_TRANSPORTER_2"/>
    <property type="match status" value="1"/>
</dbReference>
<dbReference type="Gene3D" id="3.40.50.300">
    <property type="entry name" value="P-loop containing nucleotide triphosphate hydrolases"/>
    <property type="match status" value="1"/>
</dbReference>
<dbReference type="SUPFAM" id="SSF52540">
    <property type="entry name" value="P-loop containing nucleoside triphosphate hydrolases"/>
    <property type="match status" value="1"/>
</dbReference>
<dbReference type="PROSITE" id="PS00211">
    <property type="entry name" value="ABC_TRANSPORTER_1"/>
    <property type="match status" value="1"/>
</dbReference>
<organism evidence="5 6">
    <name type="scientific">Candidatus Stercoripulliclostridium merdipullorum</name>
    <dbReference type="NCBI Taxonomy" id="2840952"/>
    <lineage>
        <taxon>Bacteria</taxon>
        <taxon>Bacillati</taxon>
        <taxon>Bacillota</taxon>
        <taxon>Clostridia</taxon>
        <taxon>Eubacteriales</taxon>
        <taxon>Candidatus Stercoripulliclostridium</taxon>
    </lineage>
</organism>
<comment type="caution">
    <text evidence="5">The sequence shown here is derived from an EMBL/GenBank/DDBJ whole genome shotgun (WGS) entry which is preliminary data.</text>
</comment>
<sequence>MLEISHLYKKYLNSERFSVEDLNLSLKPGEIFGFLGKNGAGKSTTIKCLTGIYPFNSGSITICGYDIAKDPINAKLNMGFVPDNHSVYEKLTGREYVNYIADLYRVSKRDREERFDKFVKAFNLTKAVDVQIRSYSHGMKQKICIIAALIHNPKLWVLDEPMMGLDHQSMVEILKRMHEHVEQGNTIFFSSHNLDLVAKVCDRVAIINNGKLHSVIDLHIKGNK</sequence>
<name>A0A9D1NDP7_9FIRM</name>
<dbReference type="AlphaFoldDB" id="A0A9D1NDP7"/>